<accession>A0ABU6R513</accession>
<dbReference type="EMBL" id="JASCZI010030225">
    <property type="protein sequence ID" value="MED6118961.1"/>
    <property type="molecule type" value="Genomic_DNA"/>
</dbReference>
<sequence length="221" mass="25274">MNERNFYPKALSTNPSMLGSGHHYYVAEPCRVLNLLDESCLEKALNLFLGFSHFFWTHSPQLLSYRLATMYNGQLVAGKVWIYPRHVSRCPCKEVGILLLELSQLSLQFFRQVFCDHGHFLGLFPYLDLLKIIFRLWSLLHLLLWCSRSTKRHPLAPSGFCSFGTCSLEMCKVALWHFSASCFSPRNTPTFPPSVMNFIVRMEVATTAPILLRVGLPITAL</sequence>
<reference evidence="1 2" key="1">
    <citation type="journal article" date="2023" name="Plants (Basel)">
        <title>Bridging the Gap: Combining Genomics and Transcriptomics Approaches to Understand Stylosanthes scabra, an Orphan Legume from the Brazilian Caatinga.</title>
        <authorList>
            <person name="Ferreira-Neto J.R.C."/>
            <person name="da Silva M.D."/>
            <person name="Binneck E."/>
            <person name="de Melo N.F."/>
            <person name="da Silva R.H."/>
            <person name="de Melo A.L.T.M."/>
            <person name="Pandolfi V."/>
            <person name="Bustamante F.O."/>
            <person name="Brasileiro-Vidal A.C."/>
            <person name="Benko-Iseppon A.M."/>
        </authorList>
    </citation>
    <scope>NUCLEOTIDE SEQUENCE [LARGE SCALE GENOMIC DNA]</scope>
    <source>
        <tissue evidence="1">Leaves</tissue>
    </source>
</reference>
<evidence type="ECO:0000313" key="2">
    <source>
        <dbReference type="Proteomes" id="UP001341840"/>
    </source>
</evidence>
<keyword evidence="2" id="KW-1185">Reference proteome</keyword>
<evidence type="ECO:0000313" key="1">
    <source>
        <dbReference type="EMBL" id="MED6118961.1"/>
    </source>
</evidence>
<gene>
    <name evidence="1" type="ORF">PIB30_007851</name>
</gene>
<organism evidence="1 2">
    <name type="scientific">Stylosanthes scabra</name>
    <dbReference type="NCBI Taxonomy" id="79078"/>
    <lineage>
        <taxon>Eukaryota</taxon>
        <taxon>Viridiplantae</taxon>
        <taxon>Streptophyta</taxon>
        <taxon>Embryophyta</taxon>
        <taxon>Tracheophyta</taxon>
        <taxon>Spermatophyta</taxon>
        <taxon>Magnoliopsida</taxon>
        <taxon>eudicotyledons</taxon>
        <taxon>Gunneridae</taxon>
        <taxon>Pentapetalae</taxon>
        <taxon>rosids</taxon>
        <taxon>fabids</taxon>
        <taxon>Fabales</taxon>
        <taxon>Fabaceae</taxon>
        <taxon>Papilionoideae</taxon>
        <taxon>50 kb inversion clade</taxon>
        <taxon>dalbergioids sensu lato</taxon>
        <taxon>Dalbergieae</taxon>
        <taxon>Pterocarpus clade</taxon>
        <taxon>Stylosanthes</taxon>
    </lineage>
</organism>
<protein>
    <submittedName>
        <fullName evidence="1">Uncharacterized protein</fullName>
    </submittedName>
</protein>
<dbReference type="Proteomes" id="UP001341840">
    <property type="component" value="Unassembled WGS sequence"/>
</dbReference>
<name>A0ABU6R513_9FABA</name>
<proteinExistence type="predicted"/>
<comment type="caution">
    <text evidence="1">The sequence shown here is derived from an EMBL/GenBank/DDBJ whole genome shotgun (WGS) entry which is preliminary data.</text>
</comment>